<evidence type="ECO:0000313" key="3">
    <source>
        <dbReference type="Proteomes" id="UP000002498"/>
    </source>
</evidence>
<dbReference type="KEGG" id="maj:MAA_00939"/>
<evidence type="ECO:0000256" key="1">
    <source>
        <dbReference type="SAM" id="MobiDB-lite"/>
    </source>
</evidence>
<protein>
    <submittedName>
        <fullName evidence="2">Uncharacterized protein</fullName>
    </submittedName>
</protein>
<dbReference type="OrthoDB" id="3921745at2759"/>
<reference evidence="2 3" key="2">
    <citation type="journal article" date="2014" name="Proc. Natl. Acad. Sci. U.S.A.">
        <title>Trajectory and genomic determinants of fungal-pathogen speciation and host adaptation.</title>
        <authorList>
            <person name="Hu X."/>
            <person name="Xiao G."/>
            <person name="Zheng P."/>
            <person name="Shang Y."/>
            <person name="Su Y."/>
            <person name="Zhang X."/>
            <person name="Liu X."/>
            <person name="Zhan S."/>
            <person name="St Leger R.J."/>
            <person name="Wang C."/>
        </authorList>
    </citation>
    <scope>GENOME REANNOTATION</scope>
    <source>
        <strain evidence="3">ARSEF 23 / ATCC MYA-3075</strain>
    </source>
</reference>
<dbReference type="AlphaFoldDB" id="E9EKC4"/>
<accession>E9EKC4</accession>
<sequence>MPPGQYPTPTLESISSSLRLSLDGPLQGVARHSSTPPNTTFRGDENGFSLRVQLPSLEQFDLGVEALARSYDSARPYITPLPPPSPSLRQISMPFQPLCLQRACDLQFLQHVPMHINNMSSLDNRPSPSPDGENRHINQRYTTEEGDFIIYCWHEKKLTWQRIKHDFAAMFRRTPERTVQGLQGIYYRMNQRIPLWDQDGWLIFGNDDDIKPKCVSIKCRQRHSQDSPMEPPGLAQRYPERAIHYSWVDPELKRVYQDWGKLVCNLAHRHALRGY</sequence>
<proteinExistence type="predicted"/>
<dbReference type="HOGENOM" id="CLU_054789_0_0_1"/>
<feature type="region of interest" description="Disordered" evidence="1">
    <location>
        <begin position="26"/>
        <end position="46"/>
    </location>
</feature>
<organism evidence="2 3">
    <name type="scientific">Metarhizium robertsii (strain ARSEF 23 / ATCC MYA-3075)</name>
    <name type="common">Metarhizium anisopliae (strain ARSEF 23)</name>
    <dbReference type="NCBI Taxonomy" id="655844"/>
    <lineage>
        <taxon>Eukaryota</taxon>
        <taxon>Fungi</taxon>
        <taxon>Dikarya</taxon>
        <taxon>Ascomycota</taxon>
        <taxon>Pezizomycotina</taxon>
        <taxon>Sordariomycetes</taxon>
        <taxon>Hypocreomycetidae</taxon>
        <taxon>Hypocreales</taxon>
        <taxon>Clavicipitaceae</taxon>
        <taxon>Metarhizium</taxon>
    </lineage>
</organism>
<name>E9EKC4_METRA</name>
<reference evidence="2 3" key="1">
    <citation type="journal article" date="2011" name="PLoS Genet.">
        <title>Genome sequencing and comparative transcriptomics of the model entomopathogenic fungi Metarhizium anisopliae and M. acridum.</title>
        <authorList>
            <person name="Gao Q."/>
            <person name="Jin K."/>
            <person name="Ying S.H."/>
            <person name="Zhang Y."/>
            <person name="Xiao G."/>
            <person name="Shang Y."/>
            <person name="Duan Z."/>
            <person name="Hu X."/>
            <person name="Xie X.Q."/>
            <person name="Zhou G."/>
            <person name="Peng G."/>
            <person name="Luo Z."/>
            <person name="Huang W."/>
            <person name="Wang B."/>
            <person name="Fang W."/>
            <person name="Wang S."/>
            <person name="Zhong Y."/>
            <person name="Ma L.J."/>
            <person name="St Leger R.J."/>
            <person name="Zhao G.P."/>
            <person name="Pei Y."/>
            <person name="Feng M.G."/>
            <person name="Xia Y."/>
            <person name="Wang C."/>
        </authorList>
    </citation>
    <scope>NUCLEOTIDE SEQUENCE [LARGE SCALE GENOMIC DNA]</scope>
    <source>
        <strain evidence="3">ARSEF 23 / ATCC MYA-3075</strain>
    </source>
</reference>
<keyword evidence="3" id="KW-1185">Reference proteome</keyword>
<dbReference type="EMBL" id="ADNJ02000008">
    <property type="protein sequence ID" value="EFZ03865.2"/>
    <property type="molecule type" value="Genomic_DNA"/>
</dbReference>
<comment type="caution">
    <text evidence="2">The sequence shown here is derived from an EMBL/GenBank/DDBJ whole genome shotgun (WGS) entry which is preliminary data.</text>
</comment>
<dbReference type="Proteomes" id="UP000002498">
    <property type="component" value="Unassembled WGS sequence"/>
</dbReference>
<gene>
    <name evidence="2" type="ORF">MAA_00939</name>
</gene>
<feature type="compositionally biased region" description="Polar residues" evidence="1">
    <location>
        <begin position="32"/>
        <end position="41"/>
    </location>
</feature>
<evidence type="ECO:0000313" key="2">
    <source>
        <dbReference type="EMBL" id="EFZ03865.2"/>
    </source>
</evidence>
<dbReference type="GeneID" id="19255225"/>
<dbReference type="RefSeq" id="XP_007817128.2">
    <property type="nucleotide sequence ID" value="XM_007818937.2"/>
</dbReference>